<dbReference type="RefSeq" id="XP_025557465.1">
    <property type="nucleotide sequence ID" value="XM_025709226.1"/>
</dbReference>
<name>A0A319AWD0_ASPVC</name>
<keyword evidence="1" id="KW-0812">Transmembrane</keyword>
<accession>A0A319AWD0</accession>
<keyword evidence="1" id="KW-1133">Transmembrane helix</keyword>
<feature type="transmembrane region" description="Helical" evidence="1">
    <location>
        <begin position="12"/>
        <end position="38"/>
    </location>
</feature>
<dbReference type="GeneID" id="37213818"/>
<dbReference type="AlphaFoldDB" id="A0A319AWD0"/>
<dbReference type="OrthoDB" id="440424at2759"/>
<dbReference type="EMBL" id="KZ821650">
    <property type="protein sequence ID" value="PYH63671.1"/>
    <property type="molecule type" value="Genomic_DNA"/>
</dbReference>
<evidence type="ECO:0000256" key="1">
    <source>
        <dbReference type="SAM" id="Phobius"/>
    </source>
</evidence>
<organism evidence="2 3">
    <name type="scientific">Aspergillus vadensis (strain CBS 113365 / IMI 142717 / IBT 24658)</name>
    <dbReference type="NCBI Taxonomy" id="1448311"/>
    <lineage>
        <taxon>Eukaryota</taxon>
        <taxon>Fungi</taxon>
        <taxon>Dikarya</taxon>
        <taxon>Ascomycota</taxon>
        <taxon>Pezizomycotina</taxon>
        <taxon>Eurotiomycetes</taxon>
        <taxon>Eurotiomycetidae</taxon>
        <taxon>Eurotiales</taxon>
        <taxon>Aspergillaceae</taxon>
        <taxon>Aspergillus</taxon>
        <taxon>Aspergillus subgen. Circumdati</taxon>
    </lineage>
</organism>
<keyword evidence="1" id="KW-0472">Membrane</keyword>
<keyword evidence="3" id="KW-1185">Reference proteome</keyword>
<proteinExistence type="predicted"/>
<evidence type="ECO:0000313" key="2">
    <source>
        <dbReference type="EMBL" id="PYH63671.1"/>
    </source>
</evidence>
<gene>
    <name evidence="2" type="ORF">BO88DRAFT_430201</name>
</gene>
<feature type="transmembrane region" description="Helical" evidence="1">
    <location>
        <begin position="91"/>
        <end position="121"/>
    </location>
</feature>
<feature type="transmembrane region" description="Helical" evidence="1">
    <location>
        <begin position="50"/>
        <end position="71"/>
    </location>
</feature>
<dbReference type="Proteomes" id="UP000248405">
    <property type="component" value="Unassembled WGS sequence"/>
</dbReference>
<reference evidence="2" key="1">
    <citation type="submission" date="2016-12" db="EMBL/GenBank/DDBJ databases">
        <title>The genomes of Aspergillus section Nigri reveals drivers in fungal speciation.</title>
        <authorList>
            <consortium name="DOE Joint Genome Institute"/>
            <person name="Vesth T.C."/>
            <person name="Nybo J."/>
            <person name="Theobald S."/>
            <person name="Brandl J."/>
            <person name="Frisvad J.C."/>
            <person name="Nielsen K.F."/>
            <person name="Lyhne E.K."/>
            <person name="Kogle M.E."/>
            <person name="Kuo A."/>
            <person name="Riley R."/>
            <person name="Clum A."/>
            <person name="Nolan M."/>
            <person name="Lipzen A."/>
            <person name="Salamov A."/>
            <person name="Henrissat B."/>
            <person name="Wiebenga A."/>
            <person name="De Vries R.P."/>
            <person name="Grigoriev I.V."/>
            <person name="Mortensen U.H."/>
            <person name="Andersen M.R."/>
            <person name="Baker S.E."/>
        </authorList>
    </citation>
    <scope>NUCLEOTIDE SEQUENCE [LARGE SCALE GENOMIC DNA]</scope>
    <source>
        <strain evidence="2">CBS 113365</strain>
    </source>
</reference>
<protein>
    <submittedName>
        <fullName evidence="2">Uncharacterized protein</fullName>
    </submittedName>
</protein>
<evidence type="ECO:0000313" key="3">
    <source>
        <dbReference type="Proteomes" id="UP000248405"/>
    </source>
</evidence>
<sequence length="168" mass="18457">MSTPESPYFFPVPSVVLVGIFHGYFISKALGTVILSILMNSTVIIFSGKFFIQEYIIILIFNSTGFALATASITDSVILNTASFTGSLFTILQSAVIGGAVIGVFIIALNISIIMVGSVAIRIQWNYFKTVPRMGYNIKNTSKTGYCNSDQPDNGFNYRVKKEWVKLL</sequence>